<name>A0ABQ1JS89_9FLAO</name>
<gene>
    <name evidence="3" type="ORF">GCM10007424_14320</name>
</gene>
<dbReference type="Gene3D" id="2.160.20.120">
    <property type="match status" value="1"/>
</dbReference>
<sequence>MKTMLFLVATALSSIVAVAQNSENRNIKGFNELKVQQGIEVIYTYGEKESVKVEANNTEILKNVVTENRKGKLNIYLKTDEEKLFAGKNKVTVYITDNDTRSIEAITGATIKISNQITVPQLSVILKTGAIFKGKINATEKLTLKINSGAGFQGGIITDKLITDVTGGGFVELTGHAENSIVFCSGGTLNAEKFTTEKADIRAKHLSSVGIGVKQSLSGETDQSSAIVYYGKPIKVETSDNVSMIKRD</sequence>
<feature type="domain" description="Putative auto-transporter adhesin head GIN" evidence="2">
    <location>
        <begin position="30"/>
        <end position="233"/>
    </location>
</feature>
<accession>A0ABQ1JS89</accession>
<evidence type="ECO:0000256" key="1">
    <source>
        <dbReference type="SAM" id="SignalP"/>
    </source>
</evidence>
<organism evidence="3 4">
    <name type="scientific">Flavobacterium suaedae</name>
    <dbReference type="NCBI Taxonomy" id="1767027"/>
    <lineage>
        <taxon>Bacteria</taxon>
        <taxon>Pseudomonadati</taxon>
        <taxon>Bacteroidota</taxon>
        <taxon>Flavobacteriia</taxon>
        <taxon>Flavobacteriales</taxon>
        <taxon>Flavobacteriaceae</taxon>
        <taxon>Flavobacterium</taxon>
    </lineage>
</organism>
<dbReference type="Pfam" id="PF10988">
    <property type="entry name" value="DUF2807"/>
    <property type="match status" value="1"/>
</dbReference>
<dbReference type="EMBL" id="BMJE01000003">
    <property type="protein sequence ID" value="GGB75523.1"/>
    <property type="molecule type" value="Genomic_DNA"/>
</dbReference>
<protein>
    <recommendedName>
        <fullName evidence="2">Putative auto-transporter adhesin head GIN domain-containing protein</fullName>
    </recommendedName>
</protein>
<proteinExistence type="predicted"/>
<feature type="signal peptide" evidence="1">
    <location>
        <begin position="1"/>
        <end position="19"/>
    </location>
</feature>
<comment type="caution">
    <text evidence="3">The sequence shown here is derived from an EMBL/GenBank/DDBJ whole genome shotgun (WGS) entry which is preliminary data.</text>
</comment>
<dbReference type="RefSeq" id="WP_188620573.1">
    <property type="nucleotide sequence ID" value="NZ_BMJE01000003.1"/>
</dbReference>
<dbReference type="InterPro" id="IPR021255">
    <property type="entry name" value="DUF2807"/>
</dbReference>
<feature type="chain" id="PRO_5046890488" description="Putative auto-transporter adhesin head GIN domain-containing protein" evidence="1">
    <location>
        <begin position="20"/>
        <end position="248"/>
    </location>
</feature>
<keyword evidence="1" id="KW-0732">Signal</keyword>
<evidence type="ECO:0000313" key="3">
    <source>
        <dbReference type="EMBL" id="GGB75523.1"/>
    </source>
</evidence>
<reference evidence="4" key="1">
    <citation type="journal article" date="2019" name="Int. J. Syst. Evol. Microbiol.">
        <title>The Global Catalogue of Microorganisms (GCM) 10K type strain sequencing project: providing services to taxonomists for standard genome sequencing and annotation.</title>
        <authorList>
            <consortium name="The Broad Institute Genomics Platform"/>
            <consortium name="The Broad Institute Genome Sequencing Center for Infectious Disease"/>
            <person name="Wu L."/>
            <person name="Ma J."/>
        </authorList>
    </citation>
    <scope>NUCLEOTIDE SEQUENCE [LARGE SCALE GENOMIC DNA]</scope>
    <source>
        <strain evidence="4">CGMCC 1.15461</strain>
    </source>
</reference>
<evidence type="ECO:0000259" key="2">
    <source>
        <dbReference type="Pfam" id="PF10988"/>
    </source>
</evidence>
<dbReference type="Proteomes" id="UP000615760">
    <property type="component" value="Unassembled WGS sequence"/>
</dbReference>
<keyword evidence="4" id="KW-1185">Reference proteome</keyword>
<evidence type="ECO:0000313" key="4">
    <source>
        <dbReference type="Proteomes" id="UP000615760"/>
    </source>
</evidence>